<dbReference type="PANTHER" id="PTHR43084">
    <property type="entry name" value="PERSULFIDE DIOXYGENASE ETHE1"/>
    <property type="match status" value="1"/>
</dbReference>
<dbReference type="PANTHER" id="PTHR43084:SF1">
    <property type="entry name" value="PERSULFIDE DIOXYGENASE ETHE1, MITOCHONDRIAL"/>
    <property type="match status" value="1"/>
</dbReference>
<evidence type="ECO:0000259" key="1">
    <source>
        <dbReference type="SMART" id="SM00849"/>
    </source>
</evidence>
<dbReference type="Proteomes" id="UP000056905">
    <property type="component" value="Chromosome"/>
</dbReference>
<dbReference type="RefSeq" id="WP_062143664.1">
    <property type="nucleotide sequence ID" value="NZ_CP013002.1"/>
</dbReference>
<gene>
    <name evidence="2" type="ORF">AQ619_02245</name>
</gene>
<sequence>MQPEIIAHHHPATGTVTYLVIDPATLLCAIVDPVLDFDPETQATDTRFIDAIIAQIRERDMGPTWILETGLHATHLSAAGHLKYETGASVCIGAAVIESLKRLAPAMGEHGVDLEGWDFDKLAQDGEVLPMGALEITAHAVSGRLPGAVAYQIGDILFTGDVVLAPELGTGRADLPGADLQALFADARKFLSLPDDTQLLAGWQSREGAGTTTVAQQRAENVQLRDGVDLPTFVAARQAADAVLPPLPYPAQALRVAIRSGKLPPEGEGGLRFPPTDISSF</sequence>
<dbReference type="GO" id="GO:0050313">
    <property type="term" value="F:sulfur dioxygenase activity"/>
    <property type="evidence" value="ECO:0007669"/>
    <property type="project" value="TreeGrafter"/>
</dbReference>
<feature type="domain" description="Metallo-beta-lactamase" evidence="1">
    <location>
        <begin position="14"/>
        <end position="203"/>
    </location>
</feature>
<dbReference type="SUPFAM" id="SSF56281">
    <property type="entry name" value="Metallo-hydrolase/oxidoreductase"/>
    <property type="match status" value="1"/>
</dbReference>
<dbReference type="InterPro" id="IPR051682">
    <property type="entry name" value="Mito_Persulfide_Diox"/>
</dbReference>
<dbReference type="Pfam" id="PF00753">
    <property type="entry name" value="Lactamase_B"/>
    <property type="match status" value="1"/>
</dbReference>
<dbReference type="SMART" id="SM00849">
    <property type="entry name" value="Lactamase_B"/>
    <property type="match status" value="1"/>
</dbReference>
<dbReference type="EMBL" id="CP013002">
    <property type="protein sequence ID" value="ALL12276.1"/>
    <property type="molecule type" value="Genomic_DNA"/>
</dbReference>
<dbReference type="GO" id="GO:0016787">
    <property type="term" value="F:hydrolase activity"/>
    <property type="evidence" value="ECO:0007669"/>
    <property type="project" value="UniProtKB-KW"/>
</dbReference>
<dbReference type="OrthoDB" id="9784009at2"/>
<keyword evidence="2" id="KW-0378">Hydrolase</keyword>
<dbReference type="InterPro" id="IPR036866">
    <property type="entry name" value="RibonucZ/Hydroxyglut_hydro"/>
</dbReference>
<proteinExistence type="predicted"/>
<dbReference type="KEGG" id="chq:AQ619_02245"/>
<dbReference type="STRING" id="69395.AQ619_02245"/>
<dbReference type="AlphaFoldDB" id="A0A0P0NWM6"/>
<evidence type="ECO:0000313" key="2">
    <source>
        <dbReference type="EMBL" id="ALL12276.1"/>
    </source>
</evidence>
<organism evidence="2 3">
    <name type="scientific">Caulobacter henricii</name>
    <dbReference type="NCBI Taxonomy" id="69395"/>
    <lineage>
        <taxon>Bacteria</taxon>
        <taxon>Pseudomonadati</taxon>
        <taxon>Pseudomonadota</taxon>
        <taxon>Alphaproteobacteria</taxon>
        <taxon>Caulobacterales</taxon>
        <taxon>Caulobacteraceae</taxon>
        <taxon>Caulobacter</taxon>
    </lineage>
</organism>
<accession>A0A0P0NWM6</accession>
<protein>
    <submittedName>
        <fullName evidence="2">MBL fold metallo-hydrolase</fullName>
    </submittedName>
</protein>
<reference evidence="2 3" key="1">
    <citation type="submission" date="2015-10" db="EMBL/GenBank/DDBJ databases">
        <title>Conservation of the essential genome among Caulobacter and Brevundimonas species.</title>
        <authorList>
            <person name="Scott D."/>
            <person name="Ely B."/>
        </authorList>
    </citation>
    <scope>NUCLEOTIDE SEQUENCE [LARGE SCALE GENOMIC DNA]</scope>
    <source>
        <strain evidence="2 3">CB4</strain>
    </source>
</reference>
<dbReference type="GO" id="GO:0006749">
    <property type="term" value="P:glutathione metabolic process"/>
    <property type="evidence" value="ECO:0007669"/>
    <property type="project" value="TreeGrafter"/>
</dbReference>
<dbReference type="GO" id="GO:0070813">
    <property type="term" value="P:hydrogen sulfide metabolic process"/>
    <property type="evidence" value="ECO:0007669"/>
    <property type="project" value="TreeGrafter"/>
</dbReference>
<dbReference type="Gene3D" id="3.60.15.10">
    <property type="entry name" value="Ribonuclease Z/Hydroxyacylglutathione hydrolase-like"/>
    <property type="match status" value="1"/>
</dbReference>
<evidence type="ECO:0000313" key="3">
    <source>
        <dbReference type="Proteomes" id="UP000056905"/>
    </source>
</evidence>
<name>A0A0P0NWM6_9CAUL</name>
<keyword evidence="3" id="KW-1185">Reference proteome</keyword>
<dbReference type="InterPro" id="IPR001279">
    <property type="entry name" value="Metallo-B-lactamas"/>
</dbReference>